<sequence length="201" mass="21767">MRVLAMKQRIPEKYATQRADIEAAALIVSRLEEKAKAVRADAHLSEAGRWDALRKELAGGARSHLAQLQKNNLAALASIAAQKKALLPAVKDRTDTIGEMRRAELRAFLRGLPQGERTKMALSGDPAMIEALVDQPAVLSGLSEELRAQAVDVYVAKTHGETAARIEADQEALENVRVALHLAKIDLERISGAPVVLEAAE</sequence>
<organism evidence="1 2">
    <name type="scientific">Methylocystis echinoides</name>
    <dbReference type="NCBI Taxonomy" id="29468"/>
    <lineage>
        <taxon>Bacteria</taxon>
        <taxon>Pseudomonadati</taxon>
        <taxon>Pseudomonadota</taxon>
        <taxon>Alphaproteobacteria</taxon>
        <taxon>Hyphomicrobiales</taxon>
        <taxon>Methylocystaceae</taxon>
        <taxon>Methylocystis</taxon>
    </lineage>
</organism>
<dbReference type="Proteomes" id="UP001144323">
    <property type="component" value="Unassembled WGS sequence"/>
</dbReference>
<protein>
    <submittedName>
        <fullName evidence="1">Uncharacterized protein</fullName>
    </submittedName>
</protein>
<reference evidence="1" key="1">
    <citation type="journal article" date="2023" name="Int. J. Syst. Evol. Microbiol.">
        <title>Methylocystis iwaonis sp. nov., a type II methane-oxidizing bacterium from surface soil of a rice paddy field in Japan, and emended description of the genus Methylocystis (ex Whittenbury et al. 1970) Bowman et al. 1993.</title>
        <authorList>
            <person name="Kaise H."/>
            <person name="Sawadogo J.B."/>
            <person name="Alam M.S."/>
            <person name="Ueno C."/>
            <person name="Dianou D."/>
            <person name="Shinjo R."/>
            <person name="Asakawa S."/>
        </authorList>
    </citation>
    <scope>NUCLEOTIDE SEQUENCE</scope>
    <source>
        <strain evidence="1">LMG27198</strain>
    </source>
</reference>
<keyword evidence="2" id="KW-1185">Reference proteome</keyword>
<dbReference type="EMBL" id="BSEC01000001">
    <property type="protein sequence ID" value="GLI93600.1"/>
    <property type="molecule type" value="Genomic_DNA"/>
</dbReference>
<gene>
    <name evidence="1" type="ORF">LMG27198_25920</name>
</gene>
<evidence type="ECO:0000313" key="1">
    <source>
        <dbReference type="EMBL" id="GLI93600.1"/>
    </source>
</evidence>
<name>A0A9W6GVG0_9HYPH</name>
<evidence type="ECO:0000313" key="2">
    <source>
        <dbReference type="Proteomes" id="UP001144323"/>
    </source>
</evidence>
<comment type="caution">
    <text evidence="1">The sequence shown here is derived from an EMBL/GenBank/DDBJ whole genome shotgun (WGS) entry which is preliminary data.</text>
</comment>
<accession>A0A9W6GVG0</accession>
<proteinExistence type="predicted"/>
<dbReference type="AlphaFoldDB" id="A0A9W6GVG0"/>